<reference evidence="6" key="1">
    <citation type="submission" date="2013-03" db="EMBL/GenBank/DDBJ databases">
        <title>Genome Sequence of the Profundibacterium mesophilum strain KAUST100406-0324T from Red Sea, a novel genus in the family Rhodobacteraceae.</title>
        <authorList>
            <person name="Essack M."/>
            <person name="Alam I."/>
            <person name="Lafi F."/>
            <person name="Alawi W."/>
            <person name="Kamanu F."/>
            <person name="Al-Suwailem A."/>
            <person name="Lee O.O."/>
            <person name="Xu Y."/>
            <person name="Bajic V."/>
            <person name="Qian P.-Y."/>
            <person name="Archer J."/>
        </authorList>
    </citation>
    <scope>NUCLEOTIDE SEQUENCE</scope>
    <source>
        <strain evidence="6">KAUST100406-0324</strain>
    </source>
</reference>
<evidence type="ECO:0000259" key="5">
    <source>
        <dbReference type="PROSITE" id="PS51123"/>
    </source>
</evidence>
<protein>
    <submittedName>
        <fullName evidence="6">OmpA family protein</fullName>
    </submittedName>
</protein>
<keyword evidence="7" id="KW-1185">Reference proteome</keyword>
<evidence type="ECO:0000256" key="2">
    <source>
        <dbReference type="SAM" id="Coils"/>
    </source>
</evidence>
<feature type="chain" id="PRO_5037563595" evidence="4">
    <location>
        <begin position="26"/>
        <end position="766"/>
    </location>
</feature>
<accession>A0A921TFV0</accession>
<proteinExistence type="predicted"/>
<feature type="signal peptide" evidence="4">
    <location>
        <begin position="1"/>
        <end position="25"/>
    </location>
</feature>
<dbReference type="Gene3D" id="3.30.1330.60">
    <property type="entry name" value="OmpA-like domain"/>
    <property type="match status" value="1"/>
</dbReference>
<feature type="compositionally biased region" description="Low complexity" evidence="3">
    <location>
        <begin position="195"/>
        <end position="213"/>
    </location>
</feature>
<dbReference type="InterPro" id="IPR036737">
    <property type="entry name" value="OmpA-like_sf"/>
</dbReference>
<keyword evidence="1" id="KW-0472">Membrane</keyword>
<dbReference type="PANTHER" id="PTHR30329:SF21">
    <property type="entry name" value="LIPOPROTEIN YIAD-RELATED"/>
    <property type="match status" value="1"/>
</dbReference>
<evidence type="ECO:0000313" key="6">
    <source>
        <dbReference type="EMBL" id="KAF0676799.1"/>
    </source>
</evidence>
<evidence type="ECO:0000256" key="4">
    <source>
        <dbReference type="SAM" id="SignalP"/>
    </source>
</evidence>
<gene>
    <name evidence="6" type="ORF">PMES_00886</name>
</gene>
<dbReference type="InterPro" id="IPR050330">
    <property type="entry name" value="Bact_OuterMem_StrucFunc"/>
</dbReference>
<keyword evidence="4" id="KW-0732">Signal</keyword>
<dbReference type="PROSITE" id="PS51123">
    <property type="entry name" value="OMPA_2"/>
    <property type="match status" value="1"/>
</dbReference>
<feature type="compositionally biased region" description="Polar residues" evidence="3">
    <location>
        <begin position="302"/>
        <end position="318"/>
    </location>
</feature>
<evidence type="ECO:0000256" key="3">
    <source>
        <dbReference type="SAM" id="MobiDB-lite"/>
    </source>
</evidence>
<feature type="compositionally biased region" description="Acidic residues" evidence="3">
    <location>
        <begin position="329"/>
        <end position="347"/>
    </location>
</feature>
<dbReference type="EMBL" id="APKE01000011">
    <property type="protein sequence ID" value="KAF0676799.1"/>
    <property type="molecule type" value="Genomic_DNA"/>
</dbReference>
<dbReference type="GO" id="GO:0016020">
    <property type="term" value="C:membrane"/>
    <property type="evidence" value="ECO:0007669"/>
    <property type="project" value="UniProtKB-UniRule"/>
</dbReference>
<organism evidence="6 7">
    <name type="scientific">Profundibacterium mesophilum KAUST100406-0324</name>
    <dbReference type="NCBI Taxonomy" id="1037889"/>
    <lineage>
        <taxon>Bacteria</taxon>
        <taxon>Pseudomonadati</taxon>
        <taxon>Pseudomonadota</taxon>
        <taxon>Alphaproteobacteria</taxon>
        <taxon>Rhodobacterales</taxon>
        <taxon>Roseobacteraceae</taxon>
        <taxon>Profundibacterium</taxon>
    </lineage>
</organism>
<feature type="compositionally biased region" description="Low complexity" evidence="3">
    <location>
        <begin position="370"/>
        <end position="398"/>
    </location>
</feature>
<dbReference type="PANTHER" id="PTHR30329">
    <property type="entry name" value="STATOR ELEMENT OF FLAGELLAR MOTOR COMPLEX"/>
    <property type="match status" value="1"/>
</dbReference>
<evidence type="ECO:0000256" key="1">
    <source>
        <dbReference type="PROSITE-ProRule" id="PRU00473"/>
    </source>
</evidence>
<feature type="compositionally biased region" description="Low complexity" evidence="3">
    <location>
        <begin position="348"/>
        <end position="359"/>
    </location>
</feature>
<feature type="compositionally biased region" description="Low complexity" evidence="3">
    <location>
        <begin position="409"/>
        <end position="423"/>
    </location>
</feature>
<feature type="compositionally biased region" description="Low complexity" evidence="3">
    <location>
        <begin position="242"/>
        <end position="282"/>
    </location>
</feature>
<feature type="domain" description="OmpA-like" evidence="5">
    <location>
        <begin position="638"/>
        <end position="763"/>
    </location>
</feature>
<sequence>MRQNLKMSTALVAVLSLVAPSGVSAQEAAEGGNDTTLTCMPGFEALCADLEALESEKQQIETASQTAGEDAAAGAMEDVDARIEEIRAQIEEAQAEAGITDGSENGGAIEAQPATPAGETTAIQARPANAAEGDNDEDDDRTETGGTPPAEMGANTGASGGSSDQSNAGVEANGDVSGENADSGMQGASDGGDMGAANGQAGADAGAQAEPAGTNGGAIEAQPASPAGETIATEAQPATPQTGANADAGASSDMDAGTGADTDTGSDMNAGASAGAQADPASTDGGAIEAQPVSPAGDTIATEAQPTTSQSGASADTDSNADTGTDMDAGADADADADAGADTDADAGGDTNAGTNADAQTGAASQDGSDAMQADTNTNTDTAAGAAAPEAGDKPAQASSGNADNGEQAPVAALAAGNAEGGAEPTVERQTVTEENSRSSAEDFDTKIAQEAAPAGESAEQTANANDDDGLSTLEKALLAGAGAIAVGSLLSGNREVVARSDDRVVVSRDDGSFQLIKDDDTLLRRPGSEVETQTFSDGSTRTVVTREDGSQIITVRDPELRVLRRVRVGTDGSETVLIDDTLRAEPVDVSRLPEPRSMQPVSIEVTDRDALRAALEQQGAMERTFSLAQVRNISEVRTLAPAVDLSNITFASGSAAIPPAQAEELVEIGDYIRGLVEQNPSEVVLIEGHTDAVGDGAYNLALSDRRAESVALALTEYFDVPPENLVVQGYGEQFLKVETSTAEQANRRATVRRITPLLREVASAN</sequence>
<dbReference type="CDD" id="cd07185">
    <property type="entry name" value="OmpA_C-like"/>
    <property type="match status" value="1"/>
</dbReference>
<name>A0A921TFV0_9RHOB</name>
<dbReference type="RefSeq" id="WP_159964304.1">
    <property type="nucleotide sequence ID" value="NZ_APKE01000011.1"/>
</dbReference>
<dbReference type="AlphaFoldDB" id="A0A921TFV0"/>
<dbReference type="OrthoDB" id="9792021at2"/>
<feature type="compositionally biased region" description="Basic and acidic residues" evidence="3">
    <location>
        <begin position="431"/>
        <end position="444"/>
    </location>
</feature>
<dbReference type="SUPFAM" id="SSF103088">
    <property type="entry name" value="OmpA-like"/>
    <property type="match status" value="1"/>
</dbReference>
<evidence type="ECO:0000313" key="7">
    <source>
        <dbReference type="Proteomes" id="UP000698242"/>
    </source>
</evidence>
<dbReference type="InterPro" id="IPR006665">
    <property type="entry name" value="OmpA-like"/>
</dbReference>
<dbReference type="Proteomes" id="UP000698242">
    <property type="component" value="Unassembled WGS sequence"/>
</dbReference>
<keyword evidence="2" id="KW-0175">Coiled coil</keyword>
<dbReference type="Pfam" id="PF00691">
    <property type="entry name" value="OmpA"/>
    <property type="match status" value="1"/>
</dbReference>
<comment type="caution">
    <text evidence="6">The sequence shown here is derived from an EMBL/GenBank/DDBJ whole genome shotgun (WGS) entry which is preliminary data.</text>
</comment>
<feature type="coiled-coil region" evidence="2">
    <location>
        <begin position="43"/>
        <end position="96"/>
    </location>
</feature>
<feature type="region of interest" description="Disordered" evidence="3">
    <location>
        <begin position="97"/>
        <end position="444"/>
    </location>
</feature>